<proteinExistence type="inferred from homology"/>
<reference evidence="6" key="1">
    <citation type="submission" date="2020-11" db="EMBL/GenBank/DDBJ databases">
        <authorList>
            <person name="Tran Van P."/>
        </authorList>
    </citation>
    <scope>NUCLEOTIDE SEQUENCE</scope>
</reference>
<feature type="domain" description="Glycoside hydrolase 35 catalytic" evidence="4">
    <location>
        <begin position="1"/>
        <end position="293"/>
    </location>
</feature>
<dbReference type="Proteomes" id="UP000759131">
    <property type="component" value="Unassembled WGS sequence"/>
</dbReference>
<dbReference type="InterPro" id="IPR048912">
    <property type="entry name" value="BetaGal1-like_ABD1"/>
</dbReference>
<dbReference type="SUPFAM" id="SSF51445">
    <property type="entry name" value="(Trans)glycosidases"/>
    <property type="match status" value="1"/>
</dbReference>
<dbReference type="Pfam" id="PF21317">
    <property type="entry name" value="BetaGal_ABD_1"/>
    <property type="match status" value="1"/>
</dbReference>
<dbReference type="Gene3D" id="3.20.20.80">
    <property type="entry name" value="Glycosidases"/>
    <property type="match status" value="1"/>
</dbReference>
<dbReference type="InterPro" id="IPR031330">
    <property type="entry name" value="Gly_Hdrlase_35_cat"/>
</dbReference>
<dbReference type="GO" id="GO:0005975">
    <property type="term" value="P:carbohydrate metabolic process"/>
    <property type="evidence" value="ECO:0007669"/>
    <property type="project" value="InterPro"/>
</dbReference>
<keyword evidence="2" id="KW-0378">Hydrolase</keyword>
<feature type="domain" description="Beta-galactosidase 1-like first all-beta" evidence="5">
    <location>
        <begin position="356"/>
        <end position="462"/>
    </location>
</feature>
<evidence type="ECO:0000313" key="7">
    <source>
        <dbReference type="Proteomes" id="UP000759131"/>
    </source>
</evidence>
<protein>
    <recommendedName>
        <fullName evidence="8">Beta-galactosidase</fullName>
    </recommendedName>
</protein>
<organism evidence="6">
    <name type="scientific">Medioppia subpectinata</name>
    <dbReference type="NCBI Taxonomy" id="1979941"/>
    <lineage>
        <taxon>Eukaryota</taxon>
        <taxon>Metazoa</taxon>
        <taxon>Ecdysozoa</taxon>
        <taxon>Arthropoda</taxon>
        <taxon>Chelicerata</taxon>
        <taxon>Arachnida</taxon>
        <taxon>Acari</taxon>
        <taxon>Acariformes</taxon>
        <taxon>Sarcoptiformes</taxon>
        <taxon>Oribatida</taxon>
        <taxon>Brachypylina</taxon>
        <taxon>Oppioidea</taxon>
        <taxon>Oppiidae</taxon>
        <taxon>Medioppia</taxon>
    </lineage>
</organism>
<sequence length="499" mass="57338">PHEYWKDRLLKFRAAGLNTVQTYSPWNLHEETPGHWDFETGFLNLKGFLQAAKEADMFVVYRPGPYICAEWEMGGYPAWFLRDPHIRLRSNYKPYMEAVGRYFTKVLSLIDEYQFTKGGPVIAMQFENEFGGIHNADDKEYFQFMRTTIESHGFKELLINCDSGMNAANAMKTALPGILETDNFNSDSLKNLNALRKAQPNKPLHVTEFWPGWFDKWSEKGHHRMDVNRFEKEVTDVLFNANSSINFYMFFGGTNFGFMNGDRVVTSYDYDAPLSETGNYTAKYWKTKELVEKFVKERGLPQLLIPKPPEYLKPKAYGKVKVVDYLSLEDVLSKIKPIVTEKPTHMELLNLGDNHGQHFGFINYRLTNLQKFKHLKLTGGVSDRAIILIDHKEVVTIETNKDYELNVTDSQFANTTTHTLDIIVENMGRVNGGAEMNSARKGLNGDVTIDGKIGSHFETFPIELKQQFVQQMHELKGKPFVEGIKSPSLYRLSLDIKES</sequence>
<comment type="similarity">
    <text evidence="1">Belongs to the glycosyl hydrolase 35 family.</text>
</comment>
<dbReference type="GO" id="GO:0004553">
    <property type="term" value="F:hydrolase activity, hydrolyzing O-glycosyl compounds"/>
    <property type="evidence" value="ECO:0007669"/>
    <property type="project" value="InterPro"/>
</dbReference>
<dbReference type="PROSITE" id="PS01182">
    <property type="entry name" value="GLYCOSYL_HYDROL_F35"/>
    <property type="match status" value="1"/>
</dbReference>
<accession>A0A7R9LHX0</accession>
<keyword evidence="7" id="KW-1185">Reference proteome</keyword>
<dbReference type="Gene3D" id="2.60.120.260">
    <property type="entry name" value="Galactose-binding domain-like"/>
    <property type="match status" value="2"/>
</dbReference>
<dbReference type="OrthoDB" id="6411986at2759"/>
<keyword evidence="3" id="KW-0326">Glycosidase</keyword>
<dbReference type="InterPro" id="IPR019801">
    <property type="entry name" value="Glyco_hydro_35_CS"/>
</dbReference>
<dbReference type="EMBL" id="CAJPIZ010026234">
    <property type="protein sequence ID" value="CAG2118970.1"/>
    <property type="molecule type" value="Genomic_DNA"/>
</dbReference>
<dbReference type="Pfam" id="PF01301">
    <property type="entry name" value="Glyco_hydro_35"/>
    <property type="match status" value="1"/>
</dbReference>
<evidence type="ECO:0000256" key="3">
    <source>
        <dbReference type="ARBA" id="ARBA00023295"/>
    </source>
</evidence>
<evidence type="ECO:0000313" key="6">
    <source>
        <dbReference type="EMBL" id="CAD7641963.1"/>
    </source>
</evidence>
<dbReference type="InterPro" id="IPR001944">
    <property type="entry name" value="Glycoside_Hdrlase_35"/>
</dbReference>
<dbReference type="PANTHER" id="PTHR23421">
    <property type="entry name" value="BETA-GALACTOSIDASE RELATED"/>
    <property type="match status" value="1"/>
</dbReference>
<dbReference type="EMBL" id="OC880809">
    <property type="protein sequence ID" value="CAD7641963.1"/>
    <property type="molecule type" value="Genomic_DNA"/>
</dbReference>
<evidence type="ECO:0000256" key="2">
    <source>
        <dbReference type="ARBA" id="ARBA00022801"/>
    </source>
</evidence>
<feature type="non-terminal residue" evidence="6">
    <location>
        <position position="1"/>
    </location>
</feature>
<dbReference type="FunFam" id="2.60.120.260:FF:000049">
    <property type="entry name" value="Beta-galactosidase"/>
    <property type="match status" value="1"/>
</dbReference>
<gene>
    <name evidence="6" type="ORF">OSB1V03_LOCUS18920</name>
</gene>
<evidence type="ECO:0008006" key="8">
    <source>
        <dbReference type="Google" id="ProtNLM"/>
    </source>
</evidence>
<feature type="non-terminal residue" evidence="6">
    <location>
        <position position="499"/>
    </location>
</feature>
<dbReference type="PRINTS" id="PR00742">
    <property type="entry name" value="GLHYDRLASE35"/>
</dbReference>
<dbReference type="InterPro" id="IPR017853">
    <property type="entry name" value="GH"/>
</dbReference>
<name>A0A7R9LHX0_9ACAR</name>
<evidence type="ECO:0000259" key="4">
    <source>
        <dbReference type="Pfam" id="PF01301"/>
    </source>
</evidence>
<evidence type="ECO:0000259" key="5">
    <source>
        <dbReference type="Pfam" id="PF21317"/>
    </source>
</evidence>
<dbReference type="AlphaFoldDB" id="A0A7R9LHX0"/>
<evidence type="ECO:0000256" key="1">
    <source>
        <dbReference type="ARBA" id="ARBA00009809"/>
    </source>
</evidence>